<accession>A0A6J4JDK9</accession>
<organism evidence="1">
    <name type="scientific">uncultured Acetobacteraceae bacterium</name>
    <dbReference type="NCBI Taxonomy" id="169975"/>
    <lineage>
        <taxon>Bacteria</taxon>
        <taxon>Pseudomonadati</taxon>
        <taxon>Pseudomonadota</taxon>
        <taxon>Alphaproteobacteria</taxon>
        <taxon>Acetobacterales</taxon>
        <taxon>Acetobacteraceae</taxon>
        <taxon>environmental samples</taxon>
    </lineage>
</organism>
<proteinExistence type="predicted"/>
<protein>
    <submittedName>
        <fullName evidence="1">Uncharacterized protein</fullName>
    </submittedName>
</protein>
<gene>
    <name evidence="1" type="ORF">AVDCRST_MAG04-3374</name>
</gene>
<reference evidence="1" key="1">
    <citation type="submission" date="2020-02" db="EMBL/GenBank/DDBJ databases">
        <authorList>
            <person name="Meier V. D."/>
        </authorList>
    </citation>
    <scope>NUCLEOTIDE SEQUENCE</scope>
    <source>
        <strain evidence="1">AVDCRST_MAG04</strain>
    </source>
</reference>
<dbReference type="EMBL" id="CADCTL010000250">
    <property type="protein sequence ID" value="CAA9276248.1"/>
    <property type="molecule type" value="Genomic_DNA"/>
</dbReference>
<name>A0A6J4JDK9_9PROT</name>
<dbReference type="AlphaFoldDB" id="A0A6J4JDK9"/>
<evidence type="ECO:0000313" key="1">
    <source>
        <dbReference type="EMBL" id="CAA9276248.1"/>
    </source>
</evidence>
<sequence>MTPAFSHFATSRSTRRSPIRCSRNRIIQTWLMRSKKDRMSASRTQFTCRRLIP</sequence>